<keyword evidence="2" id="KW-0812">Transmembrane</keyword>
<evidence type="ECO:0000313" key="5">
    <source>
        <dbReference type="Proteomes" id="UP000217790"/>
    </source>
</evidence>
<dbReference type="AlphaFoldDB" id="A0A2H3CS82"/>
<dbReference type="EMBL" id="KZ293687">
    <property type="protein sequence ID" value="PBK85911.1"/>
    <property type="molecule type" value="Genomic_DNA"/>
</dbReference>
<keyword evidence="2" id="KW-0472">Membrane</keyword>
<evidence type="ECO:0000256" key="2">
    <source>
        <dbReference type="SAM" id="Phobius"/>
    </source>
</evidence>
<name>A0A2H3CS82_ARMGA</name>
<dbReference type="InParanoid" id="A0A2H3CS82"/>
<dbReference type="InterPro" id="IPR045338">
    <property type="entry name" value="DUF6535"/>
</dbReference>
<protein>
    <recommendedName>
        <fullName evidence="3">DUF6535 domain-containing protein</fullName>
    </recommendedName>
</protein>
<dbReference type="Proteomes" id="UP000217790">
    <property type="component" value="Unassembled WGS sequence"/>
</dbReference>
<organism evidence="4 5">
    <name type="scientific">Armillaria gallica</name>
    <name type="common">Bulbous honey fungus</name>
    <name type="synonym">Armillaria bulbosa</name>
    <dbReference type="NCBI Taxonomy" id="47427"/>
    <lineage>
        <taxon>Eukaryota</taxon>
        <taxon>Fungi</taxon>
        <taxon>Dikarya</taxon>
        <taxon>Basidiomycota</taxon>
        <taxon>Agaricomycotina</taxon>
        <taxon>Agaricomycetes</taxon>
        <taxon>Agaricomycetidae</taxon>
        <taxon>Agaricales</taxon>
        <taxon>Marasmiineae</taxon>
        <taxon>Physalacriaceae</taxon>
        <taxon>Armillaria</taxon>
    </lineage>
</organism>
<keyword evidence="2" id="KW-1133">Transmembrane helix</keyword>
<keyword evidence="5" id="KW-1185">Reference proteome</keyword>
<dbReference type="OrthoDB" id="3221808at2759"/>
<accession>A0A2H3CS82</accession>
<evidence type="ECO:0000313" key="4">
    <source>
        <dbReference type="EMBL" id="PBK85911.1"/>
    </source>
</evidence>
<feature type="compositionally biased region" description="Basic residues" evidence="1">
    <location>
        <begin position="56"/>
        <end position="72"/>
    </location>
</feature>
<sequence>MAHHTPLDGILDDDLLYPKSTNEGFQSTDELGTSPLGARMSINRFEHPRQLTPHHATAKKGKNPSSPGKKKRWPFIFGLPGRAPVRVPTGDSRVYALSQPFEEAGPTYSVWQAYLDESLIYHMDMLENQRGQMNILLFFAGLFLAIVTAFIIQSSANLWPDYQKLSALLLFDQINIQCALANSTSLDRITTSSADPTAPFSPKSLDLWINGLWFASLTLSLAAAFFAIIVDEWY</sequence>
<evidence type="ECO:0000256" key="1">
    <source>
        <dbReference type="SAM" id="MobiDB-lite"/>
    </source>
</evidence>
<proteinExistence type="predicted"/>
<feature type="domain" description="DUF6535" evidence="3">
    <location>
        <begin position="111"/>
        <end position="233"/>
    </location>
</feature>
<feature type="transmembrane region" description="Helical" evidence="2">
    <location>
        <begin position="135"/>
        <end position="156"/>
    </location>
</feature>
<feature type="region of interest" description="Disordered" evidence="1">
    <location>
        <begin position="49"/>
        <end position="72"/>
    </location>
</feature>
<feature type="transmembrane region" description="Helical" evidence="2">
    <location>
        <begin position="207"/>
        <end position="230"/>
    </location>
</feature>
<evidence type="ECO:0000259" key="3">
    <source>
        <dbReference type="Pfam" id="PF20153"/>
    </source>
</evidence>
<gene>
    <name evidence="4" type="ORF">ARMGADRAFT_1035910</name>
</gene>
<reference evidence="5" key="1">
    <citation type="journal article" date="2017" name="Nat. Ecol. Evol.">
        <title>Genome expansion and lineage-specific genetic innovations in the forest pathogenic fungi Armillaria.</title>
        <authorList>
            <person name="Sipos G."/>
            <person name="Prasanna A.N."/>
            <person name="Walter M.C."/>
            <person name="O'Connor E."/>
            <person name="Balint B."/>
            <person name="Krizsan K."/>
            <person name="Kiss B."/>
            <person name="Hess J."/>
            <person name="Varga T."/>
            <person name="Slot J."/>
            <person name="Riley R."/>
            <person name="Boka B."/>
            <person name="Rigling D."/>
            <person name="Barry K."/>
            <person name="Lee J."/>
            <person name="Mihaltcheva S."/>
            <person name="LaButti K."/>
            <person name="Lipzen A."/>
            <person name="Waldron R."/>
            <person name="Moloney N.M."/>
            <person name="Sperisen C."/>
            <person name="Kredics L."/>
            <person name="Vagvoelgyi C."/>
            <person name="Patrignani A."/>
            <person name="Fitzpatrick D."/>
            <person name="Nagy I."/>
            <person name="Doyle S."/>
            <person name="Anderson J.B."/>
            <person name="Grigoriev I.V."/>
            <person name="Gueldener U."/>
            <person name="Muensterkoetter M."/>
            <person name="Nagy L.G."/>
        </authorList>
    </citation>
    <scope>NUCLEOTIDE SEQUENCE [LARGE SCALE GENOMIC DNA]</scope>
    <source>
        <strain evidence="5">Ar21-2</strain>
    </source>
</reference>
<dbReference type="Pfam" id="PF20153">
    <property type="entry name" value="DUF6535"/>
    <property type="match status" value="1"/>
</dbReference>